<dbReference type="InterPro" id="IPR001753">
    <property type="entry name" value="Enoyl-CoA_hydra/iso"/>
</dbReference>
<dbReference type="EC" id="3.8.1.7" evidence="4"/>
<accession>A0AAD2IYH0</accession>
<reference evidence="5" key="3">
    <citation type="submission" date="2024-05" db="EMBL/GenBank/DDBJ databases">
        <title>Glyphosate-induced phosphonatase operons in soil bacteria of genus Achromobacter.</title>
        <authorList>
            <person name="Epiktetov D.O."/>
            <person name="Sviridov A.V."/>
            <person name="Tarlachkov S.V."/>
            <person name="Shushkova T.V."/>
            <person name="Toropygin I.Y."/>
            <person name="Leontievsky A."/>
        </authorList>
    </citation>
    <scope>NUCLEOTIDE SEQUENCE</scope>
    <source>
        <strain evidence="5">Kg 16</strain>
    </source>
</reference>
<feature type="compositionally biased region" description="Gly residues" evidence="3">
    <location>
        <begin position="283"/>
        <end position="292"/>
    </location>
</feature>
<feature type="region of interest" description="Disordered" evidence="3">
    <location>
        <begin position="261"/>
        <end position="292"/>
    </location>
</feature>
<gene>
    <name evidence="4" type="primary">fcbB2_1</name>
    <name evidence="4" type="ORF">ERS370000_02148</name>
    <name evidence="5" type="ORF">RIU57_07105</name>
</gene>
<evidence type="ECO:0000256" key="3">
    <source>
        <dbReference type="SAM" id="MobiDB-lite"/>
    </source>
</evidence>
<keyword evidence="7" id="KW-1185">Reference proteome</keyword>
<evidence type="ECO:0000313" key="4">
    <source>
        <dbReference type="EMBL" id="CUI94242.1"/>
    </source>
</evidence>
<dbReference type="NCBIfam" id="NF006140">
    <property type="entry name" value="PRK08290.1"/>
    <property type="match status" value="1"/>
</dbReference>
<protein>
    <submittedName>
        <fullName evidence="4">4-chlorobenzoyl coenzyme A dehalogenase-2</fullName>
        <ecNumber evidence="4">3.8.1.7</ecNumber>
    </submittedName>
    <submittedName>
        <fullName evidence="5">Enoyl-CoA hydratase</fullName>
    </submittedName>
</protein>
<keyword evidence="2" id="KW-0175">Coiled coil</keyword>
<dbReference type="Proteomes" id="UP001264156">
    <property type="component" value="Unassembled WGS sequence"/>
</dbReference>
<dbReference type="SUPFAM" id="SSF52096">
    <property type="entry name" value="ClpP/crotonase"/>
    <property type="match status" value="1"/>
</dbReference>
<evidence type="ECO:0000313" key="6">
    <source>
        <dbReference type="Proteomes" id="UP000044098"/>
    </source>
</evidence>
<comment type="similarity">
    <text evidence="1">Belongs to the enoyl-CoA hydratase/isomerase family.</text>
</comment>
<evidence type="ECO:0000256" key="1">
    <source>
        <dbReference type="ARBA" id="ARBA00005254"/>
    </source>
</evidence>
<dbReference type="AlphaFoldDB" id="A0AAD2IYH0"/>
<reference evidence="4 6" key="1">
    <citation type="submission" date="2015-09" db="EMBL/GenBank/DDBJ databases">
        <authorList>
            <consortium name="Pathogen Informatics"/>
        </authorList>
    </citation>
    <scope>NUCLEOTIDE SEQUENCE [LARGE SCALE GENOMIC DNA]</scope>
    <source>
        <strain evidence="4 6">2789STDY5608625</strain>
    </source>
</reference>
<dbReference type="Pfam" id="PF00378">
    <property type="entry name" value="ECH_1"/>
    <property type="match status" value="1"/>
</dbReference>
<evidence type="ECO:0000256" key="2">
    <source>
        <dbReference type="SAM" id="Coils"/>
    </source>
</evidence>
<comment type="caution">
    <text evidence="4">The sequence shown here is derived from an EMBL/GenBank/DDBJ whole genome shotgun (WGS) entry which is preliminary data.</text>
</comment>
<dbReference type="GO" id="GO:0018787">
    <property type="term" value="F:4-chlorobenzoyl-CoA dehalogenase activity"/>
    <property type="evidence" value="ECO:0007669"/>
    <property type="project" value="UniProtKB-EC"/>
</dbReference>
<name>A0AAD2IYH0_ACHAE</name>
<feature type="coiled-coil region" evidence="2">
    <location>
        <begin position="19"/>
        <end position="46"/>
    </location>
</feature>
<sequence>MEYATLAVERHDSVCRISLARESARNAQSQQMLDELDDALTRAEQDDSVRVVVLAGRGAHFSAGHDLKEAQAKRADFTVEERWDYESRRYYGYCMRIWDFPKPTVAQVQGACVAGGFMIANMCDLVVCSDTAYFSDPVGHTLAAAATEVLIHPWVMGLRKAKEMLYTGEKVDAQEALRIGMVNRVVPEAELDAATLALAQRIAQAPPFGLRLIKRSLNRTADAQGFRTALSAHFDTHQLSHLSEEFQAVRARGLAQAIQRNKQMAPRDASALPPEGAPFALGRPGGKTGEAA</sequence>
<dbReference type="PANTHER" id="PTHR43802:SF1">
    <property type="entry name" value="IP11341P-RELATED"/>
    <property type="match status" value="1"/>
</dbReference>
<dbReference type="PANTHER" id="PTHR43802">
    <property type="entry name" value="ENOYL-COA HYDRATASE"/>
    <property type="match status" value="1"/>
</dbReference>
<reference evidence="7" key="2">
    <citation type="submission" date="2023-07" db="EMBL/GenBank/DDBJ databases">
        <title>Glyphosate-induced phosphonatase operons in soil bacteria of genus Achromobacter.</title>
        <authorList>
            <person name="Epiktetov D.O."/>
            <person name="Sviridov A.V."/>
            <person name="Tarlachkov S.V."/>
            <person name="Shushkova T.V."/>
            <person name="Toropygin I.Y."/>
            <person name="Leontievsky A."/>
        </authorList>
    </citation>
    <scope>NUCLEOTIDE SEQUENCE [LARGE SCALE GENOMIC DNA]</scope>
    <source>
        <strain evidence="7">Kg 16</strain>
    </source>
</reference>
<proteinExistence type="inferred from homology"/>
<dbReference type="EMBL" id="CYTK01000003">
    <property type="protein sequence ID" value="CUI94242.1"/>
    <property type="molecule type" value="Genomic_DNA"/>
</dbReference>
<dbReference type="CDD" id="cd06558">
    <property type="entry name" value="crotonase-like"/>
    <property type="match status" value="1"/>
</dbReference>
<organism evidence="4 6">
    <name type="scientific">Achromobacter aegrifaciens</name>
    <dbReference type="NCBI Taxonomy" id="1287736"/>
    <lineage>
        <taxon>Bacteria</taxon>
        <taxon>Pseudomonadati</taxon>
        <taxon>Pseudomonadota</taxon>
        <taxon>Betaproteobacteria</taxon>
        <taxon>Burkholderiales</taxon>
        <taxon>Alcaligenaceae</taxon>
        <taxon>Achromobacter</taxon>
    </lineage>
</organism>
<dbReference type="EMBL" id="JAVKVN010000002">
    <property type="protein sequence ID" value="MDR7944857.1"/>
    <property type="molecule type" value="Genomic_DNA"/>
</dbReference>
<dbReference type="InterPro" id="IPR029045">
    <property type="entry name" value="ClpP/crotonase-like_dom_sf"/>
</dbReference>
<evidence type="ECO:0000313" key="7">
    <source>
        <dbReference type="Proteomes" id="UP001264156"/>
    </source>
</evidence>
<dbReference type="Gene3D" id="3.90.226.10">
    <property type="entry name" value="2-enoyl-CoA Hydratase, Chain A, domain 1"/>
    <property type="match status" value="1"/>
</dbReference>
<keyword evidence="4" id="KW-0378">Hydrolase</keyword>
<dbReference type="Proteomes" id="UP000044098">
    <property type="component" value="Unassembled WGS sequence"/>
</dbReference>
<evidence type="ECO:0000313" key="5">
    <source>
        <dbReference type="EMBL" id="MDR7944857.1"/>
    </source>
</evidence>
<dbReference type="RefSeq" id="WP_225589271.1">
    <property type="nucleotide sequence ID" value="NZ_CYTK01000003.1"/>
</dbReference>